<feature type="domain" description="Aldehyde dehydrogenase" evidence="8">
    <location>
        <begin position="49"/>
        <end position="518"/>
    </location>
</feature>
<dbReference type="GO" id="GO:0010133">
    <property type="term" value="P:L-proline catabolic process to L-glutamate"/>
    <property type="evidence" value="ECO:0007669"/>
    <property type="project" value="TreeGrafter"/>
</dbReference>
<proteinExistence type="inferred from homology"/>
<dbReference type="CDD" id="cd07124">
    <property type="entry name" value="ALDH_PutA-P5CDH-RocA"/>
    <property type="match status" value="1"/>
</dbReference>
<comment type="caution">
    <text evidence="9">The sequence shown here is derived from an EMBL/GenBank/DDBJ whole genome shotgun (WGS) entry which is preliminary data.</text>
</comment>
<dbReference type="Gene3D" id="3.40.309.10">
    <property type="entry name" value="Aldehyde Dehydrogenase, Chain A, domain 2"/>
    <property type="match status" value="1"/>
</dbReference>
<dbReference type="PANTHER" id="PTHR42862:SF1">
    <property type="entry name" value="DELTA-1-PYRROLINE-5-CARBOXYLATE DEHYDROGENASE 2, ISOFORM A-RELATED"/>
    <property type="match status" value="1"/>
</dbReference>
<dbReference type="GO" id="GO:0003842">
    <property type="term" value="F:L-glutamate gamma-semialdehyde dehydrogenase activity"/>
    <property type="evidence" value="ECO:0007669"/>
    <property type="project" value="UniProtKB-EC"/>
</dbReference>
<dbReference type="InterPro" id="IPR016161">
    <property type="entry name" value="Ald_DH/histidinol_DH"/>
</dbReference>
<dbReference type="Gene3D" id="3.40.605.10">
    <property type="entry name" value="Aldehyde Dehydrogenase, Chain A, domain 1"/>
    <property type="match status" value="1"/>
</dbReference>
<dbReference type="RefSeq" id="WP_097643350.1">
    <property type="nucleotide sequence ID" value="NZ_NQWI01000021.1"/>
</dbReference>
<keyword evidence="3" id="KW-0560">Oxidoreductase</keyword>
<organism evidence="9 10">
    <name type="scientific">Candidatus Viridilinea mediisalina</name>
    <dbReference type="NCBI Taxonomy" id="2024553"/>
    <lineage>
        <taxon>Bacteria</taxon>
        <taxon>Bacillati</taxon>
        <taxon>Chloroflexota</taxon>
        <taxon>Chloroflexia</taxon>
        <taxon>Chloroflexales</taxon>
        <taxon>Chloroflexineae</taxon>
        <taxon>Oscillochloridaceae</taxon>
        <taxon>Candidatus Viridilinea</taxon>
    </lineage>
</organism>
<evidence type="ECO:0000256" key="2">
    <source>
        <dbReference type="ARBA" id="ARBA00012884"/>
    </source>
</evidence>
<keyword evidence="4" id="KW-0520">NAD</keyword>
<dbReference type="SUPFAM" id="SSF53720">
    <property type="entry name" value="ALDH-like"/>
    <property type="match status" value="1"/>
</dbReference>
<name>A0A2A6RLH6_9CHLR</name>
<dbReference type="AlphaFoldDB" id="A0A2A6RLH6"/>
<dbReference type="GO" id="GO:0009898">
    <property type="term" value="C:cytoplasmic side of plasma membrane"/>
    <property type="evidence" value="ECO:0007669"/>
    <property type="project" value="TreeGrafter"/>
</dbReference>
<dbReference type="OrthoDB" id="9762913at2"/>
<evidence type="ECO:0000313" key="9">
    <source>
        <dbReference type="EMBL" id="PDW03775.1"/>
    </source>
</evidence>
<gene>
    <name evidence="9" type="primary">pruA</name>
    <name evidence="9" type="ORF">CJ255_06880</name>
</gene>
<evidence type="ECO:0000256" key="3">
    <source>
        <dbReference type="ARBA" id="ARBA00023002"/>
    </source>
</evidence>
<evidence type="ECO:0000256" key="4">
    <source>
        <dbReference type="ARBA" id="ARBA00023027"/>
    </source>
</evidence>
<evidence type="ECO:0000256" key="5">
    <source>
        <dbReference type="ARBA" id="ARBA00032259"/>
    </source>
</evidence>
<accession>A0A2A6RLH6</accession>
<evidence type="ECO:0000256" key="6">
    <source>
        <dbReference type="ARBA" id="ARBA00048142"/>
    </source>
</evidence>
<comment type="similarity">
    <text evidence="7">Belongs to the aldehyde dehydrogenase family. RocA subfamily.</text>
</comment>
<comment type="catalytic activity">
    <reaction evidence="6">
        <text>L-glutamate 5-semialdehyde + NAD(+) + H2O = L-glutamate + NADH + 2 H(+)</text>
        <dbReference type="Rhea" id="RHEA:30235"/>
        <dbReference type="ChEBI" id="CHEBI:15377"/>
        <dbReference type="ChEBI" id="CHEBI:15378"/>
        <dbReference type="ChEBI" id="CHEBI:29985"/>
        <dbReference type="ChEBI" id="CHEBI:57540"/>
        <dbReference type="ChEBI" id="CHEBI:57945"/>
        <dbReference type="ChEBI" id="CHEBI:58066"/>
        <dbReference type="EC" id="1.2.1.88"/>
    </reaction>
</comment>
<sequence length="522" mass="56210">MNVPVYRNEPFGDFSSSERRAGMQRALRSVNGQLGVRYPLVIDGERISTEETIASLCPAEPTKVVGYVSKATPELAARAVEVAHARFAQWRRVPVEDRVRIVLRAAALMRRRKEELAAWLVYEVSKSWVEADADVAEAIDFAEYYARQALHHQATSQPLLPWPGESNSLNYIPLGAGLAIPPWNFPLAITTGLVIAPLVVGNTLVLKPSSVAPVIAAKLVELLEEAGLPSGVVNYLPGSGAAVGDLLVDHPLTRFVSFTGSKEVGLRINERASIRQPGQLWIKRTILEMGGKDGIIVDESADLEAAAAGIVASAFGFQGQKCSACSRAIIVASVYDTMVERIAERTRALKLGNPTAPETFMGAVVDKAAFNKISGYIALGQEEGRLICGGEVVDHELLKDGGYFINPTVFADIAPDARLAQEEIFGPVLAIIKADDFEHALSIANNTEYGLTGGLYSQDFAHIARAYDEFHVGNLYINRKCTGALVGVQPFGGFNMSGTDSKAGGPDYVGLFTQAKVVTEKL</sequence>
<dbReference type="InterPro" id="IPR005932">
    <property type="entry name" value="RocA"/>
</dbReference>
<protein>
    <recommendedName>
        <fullName evidence="5">L-glutamate gamma-semialdehyde dehydrogenase</fullName>
        <ecNumber evidence="2">1.2.1.88</ecNumber>
    </recommendedName>
    <alternativeName>
        <fullName evidence="5">L-glutamate gamma-semialdehyde dehydrogenase</fullName>
    </alternativeName>
</protein>
<dbReference type="Pfam" id="PF00171">
    <property type="entry name" value="Aldedh"/>
    <property type="match status" value="1"/>
</dbReference>
<dbReference type="FunFam" id="3.40.309.10:FF:000005">
    <property type="entry name" value="1-pyrroline-5-carboxylate dehydrogenase 1"/>
    <property type="match status" value="1"/>
</dbReference>
<dbReference type="PROSITE" id="PS00070">
    <property type="entry name" value="ALDEHYDE_DEHYDR_CYS"/>
    <property type="match status" value="1"/>
</dbReference>
<dbReference type="FunFam" id="3.40.605.10:FF:000045">
    <property type="entry name" value="1-pyrroline-5-carboxylate dehydrogenase 1"/>
    <property type="match status" value="1"/>
</dbReference>
<dbReference type="InterPro" id="IPR016162">
    <property type="entry name" value="Ald_DH_N"/>
</dbReference>
<comment type="pathway">
    <text evidence="1">Amino-acid degradation; L-proline degradation into L-glutamate; L-glutamate from L-proline: step 2/2.</text>
</comment>
<dbReference type="EC" id="1.2.1.88" evidence="2"/>
<evidence type="ECO:0000256" key="7">
    <source>
        <dbReference type="ARBA" id="ARBA00061617"/>
    </source>
</evidence>
<dbReference type="Proteomes" id="UP000220527">
    <property type="component" value="Unassembled WGS sequence"/>
</dbReference>
<evidence type="ECO:0000256" key="1">
    <source>
        <dbReference type="ARBA" id="ARBA00004786"/>
    </source>
</evidence>
<dbReference type="InterPro" id="IPR050485">
    <property type="entry name" value="Proline_metab_enzyme"/>
</dbReference>
<dbReference type="InterPro" id="IPR016163">
    <property type="entry name" value="Ald_DH_C"/>
</dbReference>
<keyword evidence="10" id="KW-1185">Reference proteome</keyword>
<dbReference type="EMBL" id="NQWI01000021">
    <property type="protein sequence ID" value="PDW03775.1"/>
    <property type="molecule type" value="Genomic_DNA"/>
</dbReference>
<dbReference type="InterPro" id="IPR016160">
    <property type="entry name" value="Ald_DH_CS_CYS"/>
</dbReference>
<evidence type="ECO:0000313" key="10">
    <source>
        <dbReference type="Proteomes" id="UP000220527"/>
    </source>
</evidence>
<dbReference type="InterPro" id="IPR015590">
    <property type="entry name" value="Aldehyde_DH_dom"/>
</dbReference>
<dbReference type="NCBIfam" id="TIGR01237">
    <property type="entry name" value="D1pyr5carbox2"/>
    <property type="match status" value="1"/>
</dbReference>
<dbReference type="PANTHER" id="PTHR42862">
    <property type="entry name" value="DELTA-1-PYRROLINE-5-CARBOXYLATE DEHYDROGENASE 1, ISOFORM A-RELATED"/>
    <property type="match status" value="1"/>
</dbReference>
<dbReference type="GO" id="GO:0004657">
    <property type="term" value="F:proline dehydrogenase activity"/>
    <property type="evidence" value="ECO:0007669"/>
    <property type="project" value="UniProtKB-ARBA"/>
</dbReference>
<reference evidence="10" key="1">
    <citation type="submission" date="2017-08" db="EMBL/GenBank/DDBJ databases">
        <authorList>
            <person name="Grouzdev D.S."/>
            <person name="Gaisin V.A."/>
            <person name="Rysina M.S."/>
            <person name="Gorlenko V.M."/>
        </authorList>
    </citation>
    <scope>NUCLEOTIDE SEQUENCE [LARGE SCALE GENOMIC DNA]</scope>
    <source>
        <strain evidence="10">Kir15-3F</strain>
    </source>
</reference>
<evidence type="ECO:0000259" key="8">
    <source>
        <dbReference type="Pfam" id="PF00171"/>
    </source>
</evidence>
<dbReference type="NCBIfam" id="NF002852">
    <property type="entry name" value="PRK03137.1"/>
    <property type="match status" value="1"/>
</dbReference>